<evidence type="ECO:0000256" key="1">
    <source>
        <dbReference type="SAM" id="MobiDB-lite"/>
    </source>
</evidence>
<accession>A0A540LD48</accession>
<sequence>MDPRLVNLVDLVGPRISKRRRHRPLQWHCPLASSVLTTAPIRLTRPALTEEVADLRSKLASYKSQMSLIVEALIESGIRLSDIRSQSTSKPLQPEHAITPPLRPLSPSSSPRPSCPKISSRLRAMTP</sequence>
<gene>
    <name evidence="2" type="ORF">C1H46_030046</name>
</gene>
<comment type="caution">
    <text evidence="2">The sequence shown here is derived from an EMBL/GenBank/DDBJ whole genome shotgun (WGS) entry which is preliminary data.</text>
</comment>
<dbReference type="EMBL" id="VIEB01000639">
    <property type="protein sequence ID" value="TQD84391.1"/>
    <property type="molecule type" value="Genomic_DNA"/>
</dbReference>
<proteinExistence type="predicted"/>
<name>A0A540LD48_MALBA</name>
<feature type="compositionally biased region" description="Low complexity" evidence="1">
    <location>
        <begin position="105"/>
        <end position="121"/>
    </location>
</feature>
<protein>
    <submittedName>
        <fullName evidence="2">Uncharacterized protein</fullName>
    </submittedName>
</protein>
<evidence type="ECO:0000313" key="3">
    <source>
        <dbReference type="Proteomes" id="UP000315295"/>
    </source>
</evidence>
<reference evidence="2 3" key="1">
    <citation type="journal article" date="2019" name="G3 (Bethesda)">
        <title>Sequencing of a Wild Apple (Malus baccata) Genome Unravels the Differences Between Cultivated and Wild Apple Species Regarding Disease Resistance and Cold Tolerance.</title>
        <authorList>
            <person name="Chen X."/>
        </authorList>
    </citation>
    <scope>NUCLEOTIDE SEQUENCE [LARGE SCALE GENOMIC DNA]</scope>
    <source>
        <strain evidence="3">cv. Shandingzi</strain>
        <tissue evidence="2">Leaves</tissue>
    </source>
</reference>
<dbReference type="Proteomes" id="UP000315295">
    <property type="component" value="Unassembled WGS sequence"/>
</dbReference>
<organism evidence="2 3">
    <name type="scientific">Malus baccata</name>
    <name type="common">Siberian crab apple</name>
    <name type="synonym">Pyrus baccata</name>
    <dbReference type="NCBI Taxonomy" id="106549"/>
    <lineage>
        <taxon>Eukaryota</taxon>
        <taxon>Viridiplantae</taxon>
        <taxon>Streptophyta</taxon>
        <taxon>Embryophyta</taxon>
        <taxon>Tracheophyta</taxon>
        <taxon>Spermatophyta</taxon>
        <taxon>Magnoliopsida</taxon>
        <taxon>eudicotyledons</taxon>
        <taxon>Gunneridae</taxon>
        <taxon>Pentapetalae</taxon>
        <taxon>rosids</taxon>
        <taxon>fabids</taxon>
        <taxon>Rosales</taxon>
        <taxon>Rosaceae</taxon>
        <taxon>Amygdaloideae</taxon>
        <taxon>Maleae</taxon>
        <taxon>Malus</taxon>
    </lineage>
</organism>
<keyword evidence="3" id="KW-1185">Reference proteome</keyword>
<feature type="region of interest" description="Disordered" evidence="1">
    <location>
        <begin position="84"/>
        <end position="127"/>
    </location>
</feature>
<evidence type="ECO:0000313" key="2">
    <source>
        <dbReference type="EMBL" id="TQD84391.1"/>
    </source>
</evidence>
<dbReference type="AlphaFoldDB" id="A0A540LD48"/>